<name>A0A4R3MA52_9BURK</name>
<feature type="chain" id="PRO_5020201173" description="Lipoprotein" evidence="1">
    <location>
        <begin position="27"/>
        <end position="162"/>
    </location>
</feature>
<keyword evidence="1" id="KW-0732">Signal</keyword>
<sequence length="162" mass="17464">MFSRRNPVSFLSIAAAALLAGCASKAPPPAAPAKPVSVVCKAVPANNPLVGVWLSVRKEKGVVGEMRTLFTFKSDGTMDYAEQLKRGRQPPQGLSESGCWNRASQTLLVRTTQSNGVPVDLNDPIYVNRYAIVSQMGKTLVLKGTDGTLTARRMPDGYRLPF</sequence>
<organism evidence="2 3">
    <name type="scientific">Paralcaligenes ureilyticus</name>
    <dbReference type="NCBI Taxonomy" id="627131"/>
    <lineage>
        <taxon>Bacteria</taxon>
        <taxon>Pseudomonadati</taxon>
        <taxon>Pseudomonadota</taxon>
        <taxon>Betaproteobacteria</taxon>
        <taxon>Burkholderiales</taxon>
        <taxon>Alcaligenaceae</taxon>
        <taxon>Paralcaligenes</taxon>
    </lineage>
</organism>
<keyword evidence="3" id="KW-1185">Reference proteome</keyword>
<evidence type="ECO:0000313" key="2">
    <source>
        <dbReference type="EMBL" id="TCT09139.1"/>
    </source>
</evidence>
<evidence type="ECO:0000256" key="1">
    <source>
        <dbReference type="SAM" id="SignalP"/>
    </source>
</evidence>
<proteinExistence type="predicted"/>
<dbReference type="OrthoDB" id="8634872at2"/>
<evidence type="ECO:0000313" key="3">
    <source>
        <dbReference type="Proteomes" id="UP000295525"/>
    </source>
</evidence>
<dbReference type="AlphaFoldDB" id="A0A4R3MA52"/>
<protein>
    <recommendedName>
        <fullName evidence="4">Lipoprotein</fullName>
    </recommendedName>
</protein>
<reference evidence="2 3" key="1">
    <citation type="submission" date="2019-03" db="EMBL/GenBank/DDBJ databases">
        <title>Genomic Encyclopedia of Type Strains, Phase IV (KMG-IV): sequencing the most valuable type-strain genomes for metagenomic binning, comparative biology and taxonomic classification.</title>
        <authorList>
            <person name="Goeker M."/>
        </authorList>
    </citation>
    <scope>NUCLEOTIDE SEQUENCE [LARGE SCALE GENOMIC DNA]</scope>
    <source>
        <strain evidence="2 3">DSM 24591</strain>
    </source>
</reference>
<accession>A0A4R3MA52</accession>
<dbReference type="RefSeq" id="WP_132581392.1">
    <property type="nucleotide sequence ID" value="NZ_SMAJ01000004.1"/>
</dbReference>
<dbReference type="PROSITE" id="PS51257">
    <property type="entry name" value="PROKAR_LIPOPROTEIN"/>
    <property type="match status" value="1"/>
</dbReference>
<dbReference type="Proteomes" id="UP000295525">
    <property type="component" value="Unassembled WGS sequence"/>
</dbReference>
<dbReference type="EMBL" id="SMAJ01000004">
    <property type="protein sequence ID" value="TCT09139.1"/>
    <property type="molecule type" value="Genomic_DNA"/>
</dbReference>
<gene>
    <name evidence="2" type="ORF">EDC26_104299</name>
</gene>
<dbReference type="InterPro" id="IPR006311">
    <property type="entry name" value="TAT_signal"/>
</dbReference>
<comment type="caution">
    <text evidence="2">The sequence shown here is derived from an EMBL/GenBank/DDBJ whole genome shotgun (WGS) entry which is preliminary data.</text>
</comment>
<feature type="signal peptide" evidence="1">
    <location>
        <begin position="1"/>
        <end position="26"/>
    </location>
</feature>
<dbReference type="PROSITE" id="PS51318">
    <property type="entry name" value="TAT"/>
    <property type="match status" value="1"/>
</dbReference>
<evidence type="ECO:0008006" key="4">
    <source>
        <dbReference type="Google" id="ProtNLM"/>
    </source>
</evidence>